<sequence length="206" mass="23129">MLKKKISQIMAATMILGVVSGIAPATNASAAEKTTKTSVEQKASPKLDEETMTQLGYAIEEMRIASDILSKGTNLKPQDVRRMRVFASTSIDRVRGLNIDSSNENYGHVQSLEQHYKRIFNVLVSIDNYVLEQLTYAVEEMRIAVNELNAGSKDYDRVLTFAVTALERIRPLGLDSESQHYNHYNWVVNSYDYVVNKIAQTPAPLK</sequence>
<evidence type="ECO:0000313" key="3">
    <source>
        <dbReference type="Proteomes" id="UP001228504"/>
    </source>
</evidence>
<organism evidence="2 3">
    <name type="scientific">Eubacterium multiforme</name>
    <dbReference type="NCBI Taxonomy" id="83339"/>
    <lineage>
        <taxon>Bacteria</taxon>
        <taxon>Bacillati</taxon>
        <taxon>Bacillota</taxon>
        <taxon>Clostridia</taxon>
        <taxon>Eubacteriales</taxon>
        <taxon>Eubacteriaceae</taxon>
        <taxon>Eubacterium</taxon>
    </lineage>
</organism>
<dbReference type="Proteomes" id="UP001228504">
    <property type="component" value="Unassembled WGS sequence"/>
</dbReference>
<dbReference type="EMBL" id="JAUSUF010000019">
    <property type="protein sequence ID" value="MDQ0151140.1"/>
    <property type="molecule type" value="Genomic_DNA"/>
</dbReference>
<gene>
    <name evidence="2" type="ORF">J2S18_003117</name>
</gene>
<protein>
    <submittedName>
        <fullName evidence="2">Uncharacterized protein</fullName>
    </submittedName>
</protein>
<reference evidence="2 3" key="1">
    <citation type="submission" date="2023-07" db="EMBL/GenBank/DDBJ databases">
        <title>Genomic Encyclopedia of Type Strains, Phase IV (KMG-IV): sequencing the most valuable type-strain genomes for metagenomic binning, comparative biology and taxonomic classification.</title>
        <authorList>
            <person name="Goeker M."/>
        </authorList>
    </citation>
    <scope>NUCLEOTIDE SEQUENCE [LARGE SCALE GENOMIC DNA]</scope>
    <source>
        <strain evidence="2 3">DSM 20694</strain>
    </source>
</reference>
<name>A0ABT9UXU9_9FIRM</name>
<accession>A0ABT9UXU9</accession>
<keyword evidence="3" id="KW-1185">Reference proteome</keyword>
<evidence type="ECO:0000313" key="2">
    <source>
        <dbReference type="EMBL" id="MDQ0151140.1"/>
    </source>
</evidence>
<feature type="signal peptide" evidence="1">
    <location>
        <begin position="1"/>
        <end position="30"/>
    </location>
</feature>
<keyword evidence="1" id="KW-0732">Signal</keyword>
<evidence type="ECO:0000256" key="1">
    <source>
        <dbReference type="SAM" id="SignalP"/>
    </source>
</evidence>
<proteinExistence type="predicted"/>
<comment type="caution">
    <text evidence="2">The sequence shown here is derived from an EMBL/GenBank/DDBJ whole genome shotgun (WGS) entry which is preliminary data.</text>
</comment>
<dbReference type="RefSeq" id="WP_307488132.1">
    <property type="nucleotide sequence ID" value="NZ_JAUSUF010000019.1"/>
</dbReference>
<feature type="chain" id="PRO_5046116832" evidence="1">
    <location>
        <begin position="31"/>
        <end position="206"/>
    </location>
</feature>